<dbReference type="STRING" id="1245469.S58_12380"/>
<sequence length="68" mass="7267">MLKTIKIVIQVIWAGFMLILGTAVGVSYGFNRYGTAGAFVLGFVGLCLGALAALWPEMALDILFSGIW</sequence>
<organism evidence="2 3">
    <name type="scientific">Bradyrhizobium oligotrophicum S58</name>
    <dbReference type="NCBI Taxonomy" id="1245469"/>
    <lineage>
        <taxon>Bacteria</taxon>
        <taxon>Pseudomonadati</taxon>
        <taxon>Pseudomonadota</taxon>
        <taxon>Alphaproteobacteria</taxon>
        <taxon>Hyphomicrobiales</taxon>
        <taxon>Nitrobacteraceae</taxon>
        <taxon>Bradyrhizobium</taxon>
    </lineage>
</organism>
<keyword evidence="1" id="KW-0812">Transmembrane</keyword>
<dbReference type="OrthoDB" id="8400547at2"/>
<dbReference type="RefSeq" id="WP_015664381.1">
    <property type="nucleotide sequence ID" value="NC_020453.1"/>
</dbReference>
<keyword evidence="1" id="KW-1133">Transmembrane helix</keyword>
<dbReference type="HOGENOM" id="CLU_2785720_0_0_5"/>
<dbReference type="PATRIC" id="fig|1245469.3.peg.1268"/>
<dbReference type="GeneID" id="301815197"/>
<accession>M4Z242</accession>
<keyword evidence="1" id="KW-0472">Membrane</keyword>
<gene>
    <name evidence="2" type="ORF">S58_12380</name>
</gene>
<dbReference type="AlphaFoldDB" id="M4Z242"/>
<evidence type="ECO:0000313" key="2">
    <source>
        <dbReference type="EMBL" id="BAM87248.1"/>
    </source>
</evidence>
<evidence type="ECO:0000313" key="3">
    <source>
        <dbReference type="Proteomes" id="UP000011841"/>
    </source>
</evidence>
<protein>
    <submittedName>
        <fullName evidence="2">Uncharacterized protein</fullName>
    </submittedName>
</protein>
<name>M4Z242_9BRAD</name>
<reference evidence="2 3" key="1">
    <citation type="journal article" date="2013" name="Appl. Environ. Microbiol.">
        <title>Genome analysis suggests that the soil oligotrophic bacterium Agromonas oligotrophica (Bradyrhizobium oligotrophicum) is a nitrogen-fixing symbiont of Aeschynomene indica.</title>
        <authorList>
            <person name="Okubo T."/>
            <person name="Fukushima S."/>
            <person name="Itakura M."/>
            <person name="Oshima K."/>
            <person name="Longtonglang A."/>
            <person name="Teaumroong N."/>
            <person name="Mitsui H."/>
            <person name="Hattori M."/>
            <person name="Hattori R."/>
            <person name="Hattori T."/>
            <person name="Minamisawa K."/>
        </authorList>
    </citation>
    <scope>NUCLEOTIDE SEQUENCE [LARGE SCALE GENOMIC DNA]</scope>
    <source>
        <strain evidence="2 3">S58</strain>
    </source>
</reference>
<dbReference type="KEGG" id="aol:S58_12380"/>
<keyword evidence="3" id="KW-1185">Reference proteome</keyword>
<feature type="transmembrane region" description="Helical" evidence="1">
    <location>
        <begin position="36"/>
        <end position="55"/>
    </location>
</feature>
<dbReference type="Proteomes" id="UP000011841">
    <property type="component" value="Chromosome"/>
</dbReference>
<evidence type="ECO:0000256" key="1">
    <source>
        <dbReference type="SAM" id="Phobius"/>
    </source>
</evidence>
<dbReference type="EMBL" id="AP012603">
    <property type="protein sequence ID" value="BAM87248.1"/>
    <property type="molecule type" value="Genomic_DNA"/>
</dbReference>
<feature type="transmembrane region" description="Helical" evidence="1">
    <location>
        <begin position="7"/>
        <end position="30"/>
    </location>
</feature>
<proteinExistence type="predicted"/>